<dbReference type="GO" id="GO:0008691">
    <property type="term" value="F:3-hydroxybutyryl-CoA dehydrogenase activity"/>
    <property type="evidence" value="ECO:0007669"/>
    <property type="project" value="UniProtKB-EC"/>
</dbReference>
<dbReference type="PANTHER" id="PTHR48075:SF5">
    <property type="entry name" value="3-HYDROXYBUTYRYL-COA DEHYDROGENASE"/>
    <property type="match status" value="1"/>
</dbReference>
<dbReference type="Pfam" id="PF00725">
    <property type="entry name" value="3HCDH"/>
    <property type="match status" value="1"/>
</dbReference>
<dbReference type="RefSeq" id="WP_209769303.1">
    <property type="nucleotide sequence ID" value="NZ_JAGINP010000019.1"/>
</dbReference>
<dbReference type="Pfam" id="PF02737">
    <property type="entry name" value="3HCDH_N"/>
    <property type="match status" value="1"/>
</dbReference>
<dbReference type="InterPro" id="IPR036291">
    <property type="entry name" value="NAD(P)-bd_dom_sf"/>
</dbReference>
<name>A0ABS4SQX3_9PROT</name>
<evidence type="ECO:0000259" key="2">
    <source>
        <dbReference type="Pfam" id="PF00725"/>
    </source>
</evidence>
<organism evidence="4 5">
    <name type="scientific">Azospirillum rugosum</name>
    <dbReference type="NCBI Taxonomy" id="416170"/>
    <lineage>
        <taxon>Bacteria</taxon>
        <taxon>Pseudomonadati</taxon>
        <taxon>Pseudomonadota</taxon>
        <taxon>Alphaproteobacteria</taxon>
        <taxon>Rhodospirillales</taxon>
        <taxon>Azospirillaceae</taxon>
        <taxon>Azospirillum</taxon>
    </lineage>
</organism>
<evidence type="ECO:0000313" key="5">
    <source>
        <dbReference type="Proteomes" id="UP000781958"/>
    </source>
</evidence>
<dbReference type="InterPro" id="IPR006108">
    <property type="entry name" value="3HC_DH_C"/>
</dbReference>
<accession>A0ABS4SQX3</accession>
<dbReference type="SUPFAM" id="SSF51735">
    <property type="entry name" value="NAD(P)-binding Rossmann-fold domains"/>
    <property type="match status" value="1"/>
</dbReference>
<dbReference type="PANTHER" id="PTHR48075">
    <property type="entry name" value="3-HYDROXYACYL-COA DEHYDROGENASE FAMILY PROTEIN"/>
    <property type="match status" value="1"/>
</dbReference>
<dbReference type="EMBL" id="JAGINP010000019">
    <property type="protein sequence ID" value="MBP2294954.1"/>
    <property type="molecule type" value="Genomic_DNA"/>
</dbReference>
<evidence type="ECO:0000256" key="1">
    <source>
        <dbReference type="ARBA" id="ARBA00023002"/>
    </source>
</evidence>
<dbReference type="SUPFAM" id="SSF48179">
    <property type="entry name" value="6-phosphogluconate dehydrogenase C-terminal domain-like"/>
    <property type="match status" value="1"/>
</dbReference>
<dbReference type="InterPro" id="IPR022694">
    <property type="entry name" value="3-OHacyl-CoA_DH"/>
</dbReference>
<dbReference type="Gene3D" id="3.40.50.720">
    <property type="entry name" value="NAD(P)-binding Rossmann-like Domain"/>
    <property type="match status" value="1"/>
</dbReference>
<dbReference type="Proteomes" id="UP000781958">
    <property type="component" value="Unassembled WGS sequence"/>
</dbReference>
<evidence type="ECO:0000313" key="4">
    <source>
        <dbReference type="EMBL" id="MBP2294954.1"/>
    </source>
</evidence>
<evidence type="ECO:0000259" key="3">
    <source>
        <dbReference type="Pfam" id="PF02737"/>
    </source>
</evidence>
<dbReference type="PIRSF" id="PIRSF000105">
    <property type="entry name" value="HCDH"/>
    <property type="match status" value="1"/>
</dbReference>
<dbReference type="EC" id="1.1.1.157" evidence="4"/>
<keyword evidence="1 4" id="KW-0560">Oxidoreductase</keyword>
<sequence length="303" mass="32809">MTHQRVGIIGAGLMGHGIAQAFAVAGHRVDIQEPDPARRAGILDHVRRNLQGLGMDGTAADRIRPCDTLEDAVAHADIVIEAVPEDLELKQRIFAAVEAAAPPHALLASNTSVIPITRIMERLRDKTRAMGTHWWNPPYQIPLVEVIQTADTADAAVAAMIDLLTAIGKMPVHVRKDVPGFIGNRLQHALWREAIALVQNGVCDAETVDAVVKASFGRRLAVLGPLENADLVGTDLTLAVHEHVLPDLDRTAGPLPLLRDLVAFGRLGMKSGAGFRTWNDAQRTEAHARLAAHLRRLDDTERG</sequence>
<dbReference type="InterPro" id="IPR006176">
    <property type="entry name" value="3-OHacyl-CoA_DH_NAD-bd"/>
</dbReference>
<protein>
    <submittedName>
        <fullName evidence="4">3-hydroxybutyryl-CoA dehydrogenase</fullName>
        <ecNumber evidence="4">1.1.1.157</ecNumber>
    </submittedName>
</protein>
<reference evidence="4 5" key="1">
    <citation type="submission" date="2021-03" db="EMBL/GenBank/DDBJ databases">
        <title>Genomic Encyclopedia of Type Strains, Phase III (KMG-III): the genomes of soil and plant-associated and newly described type strains.</title>
        <authorList>
            <person name="Whitman W."/>
        </authorList>
    </citation>
    <scope>NUCLEOTIDE SEQUENCE [LARGE SCALE GENOMIC DNA]</scope>
    <source>
        <strain evidence="4 5">IMMIB AFH-6</strain>
    </source>
</reference>
<keyword evidence="5" id="KW-1185">Reference proteome</keyword>
<feature type="domain" description="3-hydroxyacyl-CoA dehydrogenase C-terminal" evidence="2">
    <location>
        <begin position="180"/>
        <end position="278"/>
    </location>
</feature>
<dbReference type="InterPro" id="IPR008927">
    <property type="entry name" value="6-PGluconate_DH-like_C_sf"/>
</dbReference>
<dbReference type="InterPro" id="IPR013328">
    <property type="entry name" value="6PGD_dom2"/>
</dbReference>
<dbReference type="Gene3D" id="1.10.1040.10">
    <property type="entry name" value="N-(1-d-carboxylethyl)-l-norvaline Dehydrogenase, domain 2"/>
    <property type="match status" value="1"/>
</dbReference>
<proteinExistence type="predicted"/>
<comment type="caution">
    <text evidence="4">The sequence shown here is derived from an EMBL/GenBank/DDBJ whole genome shotgun (WGS) entry which is preliminary data.</text>
</comment>
<feature type="domain" description="3-hydroxyacyl-CoA dehydrogenase NAD binding" evidence="3">
    <location>
        <begin position="6"/>
        <end position="177"/>
    </location>
</feature>
<gene>
    <name evidence="4" type="ORF">J2851_004757</name>
</gene>